<name>A0A174VD98_9BACE</name>
<evidence type="ECO:0000313" key="2">
    <source>
        <dbReference type="EMBL" id="MCS2792943.1"/>
    </source>
</evidence>
<evidence type="ECO:0000313" key="1">
    <source>
        <dbReference type="EMBL" id="CUQ29995.1"/>
    </source>
</evidence>
<dbReference type="InterPro" id="IPR038533">
    <property type="entry name" value="UpxZ_sf"/>
</dbReference>
<dbReference type="InterPro" id="IPR010570">
    <property type="entry name" value="UpxZ_fam"/>
</dbReference>
<proteinExistence type="predicted"/>
<dbReference type="EMBL" id="CZAE01000039">
    <property type="protein sequence ID" value="CUQ29995.1"/>
    <property type="molecule type" value="Genomic_DNA"/>
</dbReference>
<accession>A0A3E5GGK5</accession>
<protein>
    <submittedName>
        <fullName evidence="1">Putative LPS biosynthesis transcriptional regulatory protein</fullName>
    </submittedName>
    <submittedName>
        <fullName evidence="2">UpxZ family transcription anti-terminator antagonist</fullName>
    </submittedName>
</protein>
<dbReference type="GeneID" id="69590841"/>
<sequence length="118" mass="13415">MGTFTSIQGKIDKLQKTVDTLLHMGENASCICVDDLALLNKEIHEQINDLYLYHGETTEQEAALCLSLLMGYSVSMYANPEDEIKKQIILIRSQKIIQNLFSSPLKNRLHTIYNELLS</sequence>
<dbReference type="Pfam" id="PF06603">
    <property type="entry name" value="UpxZ"/>
    <property type="match status" value="1"/>
</dbReference>
<dbReference type="AlphaFoldDB" id="A0A174VD98"/>
<accession>A0A174VD98</accession>
<dbReference type="Proteomes" id="UP001060104">
    <property type="component" value="Chromosome"/>
</dbReference>
<gene>
    <name evidence="1" type="ORF">ERS852461_04898</name>
    <name evidence="2" type="ORF">NXW97_13130</name>
    <name evidence="3" type="ORF">NXY30_16245</name>
</gene>
<reference evidence="1 4" key="1">
    <citation type="submission" date="2015-09" db="EMBL/GenBank/DDBJ databases">
        <authorList>
            <consortium name="Pathogen Informatics"/>
        </authorList>
    </citation>
    <scope>NUCLEOTIDE SEQUENCE [LARGE SCALE GENOMIC DNA]</scope>
    <source>
        <strain evidence="1 4">2789STDY5834846</strain>
    </source>
</reference>
<dbReference type="RefSeq" id="WP_055271668.1">
    <property type="nucleotide sequence ID" value="NZ_CABMFH010000006.1"/>
</dbReference>
<dbReference type="Gene3D" id="1.25.40.810">
    <property type="entry name" value="UpxZ"/>
    <property type="match status" value="1"/>
</dbReference>
<reference evidence="2" key="2">
    <citation type="submission" date="2022-08" db="EMBL/GenBank/DDBJ databases">
        <title>Genome Sequencing of Bacteroides fragilis Group Isolates with Nanopore Technology.</title>
        <authorList>
            <person name="Tisza M.J."/>
            <person name="Smith D."/>
            <person name="Dekker J.P."/>
        </authorList>
    </citation>
    <scope>NUCLEOTIDE SEQUENCE</scope>
    <source>
        <strain evidence="2">BFG-351</strain>
        <strain evidence="3">BFG-527</strain>
    </source>
</reference>
<keyword evidence="5" id="KW-1185">Reference proteome</keyword>
<evidence type="ECO:0000313" key="3">
    <source>
        <dbReference type="EMBL" id="UVQ72620.1"/>
    </source>
</evidence>
<dbReference type="Proteomes" id="UP000095606">
    <property type="component" value="Unassembled WGS sequence"/>
</dbReference>
<dbReference type="EMBL" id="CP103141">
    <property type="protein sequence ID" value="UVQ72620.1"/>
    <property type="molecule type" value="Genomic_DNA"/>
</dbReference>
<dbReference type="Proteomes" id="UP001204548">
    <property type="component" value="Unassembled WGS sequence"/>
</dbReference>
<dbReference type="EMBL" id="JANUTS010000001">
    <property type="protein sequence ID" value="MCS2792943.1"/>
    <property type="molecule type" value="Genomic_DNA"/>
</dbReference>
<evidence type="ECO:0000313" key="5">
    <source>
        <dbReference type="Proteomes" id="UP001060104"/>
    </source>
</evidence>
<organism evidence="1 4">
    <name type="scientific">Bacteroides faecis</name>
    <dbReference type="NCBI Taxonomy" id="674529"/>
    <lineage>
        <taxon>Bacteria</taxon>
        <taxon>Pseudomonadati</taxon>
        <taxon>Bacteroidota</taxon>
        <taxon>Bacteroidia</taxon>
        <taxon>Bacteroidales</taxon>
        <taxon>Bacteroidaceae</taxon>
        <taxon>Bacteroides</taxon>
    </lineage>
</organism>
<evidence type="ECO:0000313" key="4">
    <source>
        <dbReference type="Proteomes" id="UP000095606"/>
    </source>
</evidence>